<feature type="region of interest" description="Disordered" evidence="1">
    <location>
        <begin position="48"/>
        <end position="67"/>
    </location>
</feature>
<dbReference type="EMBL" id="UAUF01000010">
    <property type="protein sequence ID" value="SPZ05220.1"/>
    <property type="molecule type" value="Genomic_DNA"/>
</dbReference>
<dbReference type="RefSeq" id="WP_019363927.1">
    <property type="nucleotide sequence ID" value="NZ_DALZQD010000033.1"/>
</dbReference>
<reference evidence="2 3" key="1">
    <citation type="submission" date="2018-06" db="EMBL/GenBank/DDBJ databases">
        <authorList>
            <consortium name="Pathogen Informatics"/>
            <person name="Doyle S."/>
        </authorList>
    </citation>
    <scope>NUCLEOTIDE SEQUENCE [LARGE SCALE GENOMIC DNA]</scope>
    <source>
        <strain evidence="2 3">NCTC11842</strain>
    </source>
</reference>
<sequence>MIRTVGPENLAAINKALKEHENSCKALAKVIAQAYRKGARVRVPVGKGSVSGTISGKPDPKEPTKIPVRLDGGASYIRSFEYDDVSLLDDLFIQEQTDV</sequence>
<evidence type="ECO:0000313" key="2">
    <source>
        <dbReference type="EMBL" id="SPZ05220.1"/>
    </source>
</evidence>
<protein>
    <submittedName>
        <fullName evidence="2">Uncharacterized protein</fullName>
    </submittedName>
</protein>
<dbReference type="AlphaFoldDB" id="A0A2X2EET8"/>
<gene>
    <name evidence="2" type="ORF">NCTC11842_01654</name>
</gene>
<evidence type="ECO:0000256" key="1">
    <source>
        <dbReference type="SAM" id="MobiDB-lite"/>
    </source>
</evidence>
<organism evidence="2 3">
    <name type="scientific">Pseudomonas luteola</name>
    <dbReference type="NCBI Taxonomy" id="47886"/>
    <lineage>
        <taxon>Bacteria</taxon>
        <taxon>Pseudomonadati</taxon>
        <taxon>Pseudomonadota</taxon>
        <taxon>Gammaproteobacteria</taxon>
        <taxon>Pseudomonadales</taxon>
        <taxon>Pseudomonadaceae</taxon>
        <taxon>Pseudomonas</taxon>
    </lineage>
</organism>
<dbReference type="GeneID" id="300269695"/>
<name>A0A2X2EET8_PSELU</name>
<dbReference type="Proteomes" id="UP000250443">
    <property type="component" value="Unassembled WGS sequence"/>
</dbReference>
<evidence type="ECO:0000313" key="3">
    <source>
        <dbReference type="Proteomes" id="UP000250443"/>
    </source>
</evidence>
<accession>A0A2X2EET8</accession>
<proteinExistence type="predicted"/>